<keyword evidence="3" id="KW-1185">Reference proteome</keyword>
<keyword evidence="2" id="KW-0489">Methyltransferase</keyword>
<protein>
    <submittedName>
        <fullName evidence="2">Methyltransferase type 11</fullName>
    </submittedName>
</protein>
<evidence type="ECO:0000313" key="3">
    <source>
        <dbReference type="Proteomes" id="UP000247892"/>
    </source>
</evidence>
<dbReference type="PANTHER" id="PTHR42912">
    <property type="entry name" value="METHYLTRANSFERASE"/>
    <property type="match status" value="1"/>
</dbReference>
<dbReference type="Proteomes" id="UP000247892">
    <property type="component" value="Unassembled WGS sequence"/>
</dbReference>
<dbReference type="CDD" id="cd02440">
    <property type="entry name" value="AdoMet_MTases"/>
    <property type="match status" value="1"/>
</dbReference>
<dbReference type="InterPro" id="IPR013216">
    <property type="entry name" value="Methyltransf_11"/>
</dbReference>
<dbReference type="InterPro" id="IPR050508">
    <property type="entry name" value="Methyltransf_Superfamily"/>
</dbReference>
<dbReference type="SUPFAM" id="SSF53335">
    <property type="entry name" value="S-adenosyl-L-methionine-dependent methyltransferases"/>
    <property type="match status" value="1"/>
</dbReference>
<dbReference type="Gene3D" id="3.40.50.150">
    <property type="entry name" value="Vaccinia Virus protein VP39"/>
    <property type="match status" value="1"/>
</dbReference>
<dbReference type="OrthoDB" id="9795634at2"/>
<evidence type="ECO:0000259" key="1">
    <source>
        <dbReference type="Pfam" id="PF08241"/>
    </source>
</evidence>
<dbReference type="AlphaFoldDB" id="A0A318MCX8"/>
<name>A0A318MCX8_9PSEU</name>
<dbReference type="GO" id="GO:0032259">
    <property type="term" value="P:methylation"/>
    <property type="evidence" value="ECO:0007669"/>
    <property type="project" value="UniProtKB-KW"/>
</dbReference>
<reference evidence="2 3" key="1">
    <citation type="submission" date="2016-07" db="EMBL/GenBank/DDBJ databases">
        <title>Draft genome sequence of Prauserella sp. YIM 121212, isolated from alkaline soil.</title>
        <authorList>
            <person name="Ruckert C."/>
            <person name="Albersmeier A."/>
            <person name="Jiang C.-L."/>
            <person name="Jiang Y."/>
            <person name="Kalinowski J."/>
            <person name="Schneider O."/>
            <person name="Winkler A."/>
            <person name="Zotchev S.B."/>
        </authorList>
    </citation>
    <scope>NUCLEOTIDE SEQUENCE [LARGE SCALE GENOMIC DNA]</scope>
    <source>
        <strain evidence="2 3">YIM 121212</strain>
    </source>
</reference>
<comment type="caution">
    <text evidence="2">The sequence shown here is derived from an EMBL/GenBank/DDBJ whole genome shotgun (WGS) entry which is preliminary data.</text>
</comment>
<accession>A0A318MCX8</accession>
<organism evidence="2 3">
    <name type="scientific">Prauserella flavalba</name>
    <dbReference type="NCBI Taxonomy" id="1477506"/>
    <lineage>
        <taxon>Bacteria</taxon>
        <taxon>Bacillati</taxon>
        <taxon>Actinomycetota</taxon>
        <taxon>Actinomycetes</taxon>
        <taxon>Pseudonocardiales</taxon>
        <taxon>Pseudonocardiaceae</taxon>
        <taxon>Prauserella</taxon>
    </lineage>
</organism>
<evidence type="ECO:0000313" key="2">
    <source>
        <dbReference type="EMBL" id="PXY36739.1"/>
    </source>
</evidence>
<dbReference type="EMBL" id="MASU01000005">
    <property type="protein sequence ID" value="PXY36739.1"/>
    <property type="molecule type" value="Genomic_DNA"/>
</dbReference>
<dbReference type="InterPro" id="IPR029063">
    <property type="entry name" value="SAM-dependent_MTases_sf"/>
</dbReference>
<feature type="domain" description="Methyltransferase type 11" evidence="1">
    <location>
        <begin position="65"/>
        <end position="161"/>
    </location>
</feature>
<dbReference type="Pfam" id="PF08241">
    <property type="entry name" value="Methyltransf_11"/>
    <property type="match status" value="1"/>
</dbReference>
<gene>
    <name evidence="2" type="ORF">BA062_15415</name>
</gene>
<dbReference type="GO" id="GO:0008757">
    <property type="term" value="F:S-adenosylmethionine-dependent methyltransferase activity"/>
    <property type="evidence" value="ECO:0007669"/>
    <property type="project" value="InterPro"/>
</dbReference>
<keyword evidence="2" id="KW-0808">Transferase</keyword>
<sequence length="277" mass="31233">MEADVHVLRSRRQRAETVAAQYETLTDARQYAGSHQGWSPGARYLHSRLHVVDEVLRTCPGGELLDAGCGPGVLLRRLVDTRPGDFGITGCDQSAAMIEVARERLAGAADVRLTVADIEDLPFPERSFDVVVAMGVLEYTDALRALRELARVVRHGGLVVVTMLNPRSPYRLFEWSVYWPAVRLLGHAERWAGVPPERRHAASRTGIRALSRRRLCRLFRGLGLRPVDIAYYDVTPLLPPFDRIVRKWARRWRAHPETTVSRGARRWLGTAYLVAAR</sequence>
<proteinExistence type="predicted"/>